<keyword evidence="3" id="KW-0732">Signal</keyword>
<sequence>MWLLFLLVAWVAAVLSCARVCRAAVAAARTTGPAPRPAPRTTLDPSAEDHPGPGLTLYEMAYLSGGPHRLADVVLVLMAQKRRLLLAHTGWATVVEPVAQDAVERAALTAIGPEGQRRIPAIRDALVADDAVRAVADRLVAAGLALPAAARPGIRGAVRLVQGAALLVLLSAAASYWMAPSGEDHRLVLAWFALPLILTLGTWAVARFELHPYHDWATDAGERRLPDAQQSPGTPGSPAAPASLTTLALHGPTALTDPSLRAALHSSGA</sequence>
<evidence type="ECO:0000313" key="5">
    <source>
        <dbReference type="Proteomes" id="UP000262477"/>
    </source>
</evidence>
<gene>
    <name evidence="4" type="ORF">DY245_36490</name>
</gene>
<feature type="compositionally biased region" description="Low complexity" evidence="1">
    <location>
        <begin position="231"/>
        <end position="243"/>
    </location>
</feature>
<keyword evidence="2" id="KW-1133">Transmembrane helix</keyword>
<accession>A0A371PT98</accession>
<comment type="caution">
    <text evidence="4">The sequence shown here is derived from an EMBL/GenBank/DDBJ whole genome shotgun (WGS) entry which is preliminary data.</text>
</comment>
<evidence type="ECO:0000256" key="3">
    <source>
        <dbReference type="SAM" id="SignalP"/>
    </source>
</evidence>
<dbReference type="OrthoDB" id="3620552at2"/>
<evidence type="ECO:0000256" key="2">
    <source>
        <dbReference type="SAM" id="Phobius"/>
    </source>
</evidence>
<dbReference type="EMBL" id="QUAC01000413">
    <property type="protein sequence ID" value="REK85716.1"/>
    <property type="molecule type" value="Genomic_DNA"/>
</dbReference>
<organism evidence="4 5">
    <name type="scientific">Streptomyces inhibens</name>
    <dbReference type="NCBI Taxonomy" id="2293571"/>
    <lineage>
        <taxon>Bacteria</taxon>
        <taxon>Bacillati</taxon>
        <taxon>Actinomycetota</taxon>
        <taxon>Actinomycetes</taxon>
        <taxon>Kitasatosporales</taxon>
        <taxon>Streptomycetaceae</taxon>
        <taxon>Streptomyces</taxon>
    </lineage>
</organism>
<evidence type="ECO:0000256" key="1">
    <source>
        <dbReference type="SAM" id="MobiDB-lite"/>
    </source>
</evidence>
<dbReference type="InterPro" id="IPR026467">
    <property type="entry name" value="Ser/Gly_Cys_C_dom"/>
</dbReference>
<feature type="signal peptide" evidence="3">
    <location>
        <begin position="1"/>
        <end position="23"/>
    </location>
</feature>
<feature type="transmembrane region" description="Helical" evidence="2">
    <location>
        <begin position="160"/>
        <end position="179"/>
    </location>
</feature>
<evidence type="ECO:0000313" key="4">
    <source>
        <dbReference type="EMBL" id="REK85716.1"/>
    </source>
</evidence>
<feature type="chain" id="PRO_5039252518" evidence="3">
    <location>
        <begin position="24"/>
        <end position="269"/>
    </location>
</feature>
<keyword evidence="2" id="KW-0472">Membrane</keyword>
<feature type="region of interest" description="Disordered" evidence="1">
    <location>
        <begin position="30"/>
        <end position="49"/>
    </location>
</feature>
<feature type="transmembrane region" description="Helical" evidence="2">
    <location>
        <begin position="185"/>
        <end position="206"/>
    </location>
</feature>
<name>A0A371PT98_STRIH</name>
<dbReference type="NCBIfam" id="TIGR04222">
    <property type="entry name" value="near_uncomplex"/>
    <property type="match status" value="1"/>
</dbReference>
<keyword evidence="5" id="KW-1185">Reference proteome</keyword>
<keyword evidence="2" id="KW-0812">Transmembrane</keyword>
<dbReference type="Proteomes" id="UP000262477">
    <property type="component" value="Unassembled WGS sequence"/>
</dbReference>
<feature type="region of interest" description="Disordered" evidence="1">
    <location>
        <begin position="224"/>
        <end position="243"/>
    </location>
</feature>
<reference evidence="4 5" key="1">
    <citation type="submission" date="2018-08" db="EMBL/GenBank/DDBJ databases">
        <title>Streptomyces NEAU-D10 sp. nov., a novel Actinomycete isolated from soil.</title>
        <authorList>
            <person name="Jin L."/>
        </authorList>
    </citation>
    <scope>NUCLEOTIDE SEQUENCE [LARGE SCALE GENOMIC DNA]</scope>
    <source>
        <strain evidence="4 5">NEAU-D10</strain>
    </source>
</reference>
<protein>
    <submittedName>
        <fullName evidence="4">TIGR04222 domain-containing membrane protein</fullName>
    </submittedName>
</protein>
<dbReference type="AlphaFoldDB" id="A0A371PT98"/>
<proteinExistence type="predicted"/>
<dbReference type="RefSeq" id="WP_128511372.1">
    <property type="nucleotide sequence ID" value="NZ_QUAC01000413.1"/>
</dbReference>